<reference evidence="1" key="1">
    <citation type="submission" date="2018-02" db="EMBL/GenBank/DDBJ databases">
        <title>Rhizophora mucronata_Transcriptome.</title>
        <authorList>
            <person name="Meera S.P."/>
            <person name="Sreeshan A."/>
            <person name="Augustine A."/>
        </authorList>
    </citation>
    <scope>NUCLEOTIDE SEQUENCE</scope>
    <source>
        <tissue evidence="1">Leaf</tissue>
    </source>
</reference>
<dbReference type="EMBL" id="GGEC01017379">
    <property type="protein sequence ID" value="MBW97862.1"/>
    <property type="molecule type" value="Transcribed_RNA"/>
</dbReference>
<sequence>MLTTSDPALGSLIASAPTCSPLISFGKYFCF</sequence>
<evidence type="ECO:0000313" key="1">
    <source>
        <dbReference type="EMBL" id="MBW97862.1"/>
    </source>
</evidence>
<proteinExistence type="predicted"/>
<name>A0A2P2JWQ0_RHIMU</name>
<organism evidence="1">
    <name type="scientific">Rhizophora mucronata</name>
    <name type="common">Asiatic mangrove</name>
    <dbReference type="NCBI Taxonomy" id="61149"/>
    <lineage>
        <taxon>Eukaryota</taxon>
        <taxon>Viridiplantae</taxon>
        <taxon>Streptophyta</taxon>
        <taxon>Embryophyta</taxon>
        <taxon>Tracheophyta</taxon>
        <taxon>Spermatophyta</taxon>
        <taxon>Magnoliopsida</taxon>
        <taxon>eudicotyledons</taxon>
        <taxon>Gunneridae</taxon>
        <taxon>Pentapetalae</taxon>
        <taxon>rosids</taxon>
        <taxon>fabids</taxon>
        <taxon>Malpighiales</taxon>
        <taxon>Rhizophoraceae</taxon>
        <taxon>Rhizophora</taxon>
    </lineage>
</organism>
<dbReference type="AlphaFoldDB" id="A0A2P2JWQ0"/>
<protein>
    <submittedName>
        <fullName evidence="1">Uncharacterized protein MANES_11G142200</fullName>
    </submittedName>
</protein>
<accession>A0A2P2JWQ0</accession>